<protein>
    <submittedName>
        <fullName evidence="2">YdeI/OmpD-associated family protein</fullName>
    </submittedName>
</protein>
<keyword evidence="3" id="KW-1185">Reference proteome</keyword>
<evidence type="ECO:0000256" key="1">
    <source>
        <dbReference type="SAM" id="MobiDB-lite"/>
    </source>
</evidence>
<dbReference type="Pfam" id="PF13376">
    <property type="entry name" value="OmdA"/>
    <property type="match status" value="1"/>
</dbReference>
<evidence type="ECO:0000313" key="3">
    <source>
        <dbReference type="Proteomes" id="UP000595636"/>
    </source>
</evidence>
<feature type="region of interest" description="Disordered" evidence="1">
    <location>
        <begin position="1"/>
        <end position="28"/>
    </location>
</feature>
<dbReference type="RefSeq" id="WP_200395685.1">
    <property type="nucleotide sequence ID" value="NZ_CP066831.1"/>
</dbReference>
<name>A0A7T7I406_9ACTN</name>
<dbReference type="KEGG" id="slf:JEQ17_14765"/>
<evidence type="ECO:0000313" key="2">
    <source>
        <dbReference type="EMBL" id="QQM40613.1"/>
    </source>
</evidence>
<dbReference type="EMBL" id="CP066831">
    <property type="protein sequence ID" value="QQM40613.1"/>
    <property type="molecule type" value="Genomic_DNA"/>
</dbReference>
<dbReference type="AlphaFoldDB" id="A0A7T7I406"/>
<organism evidence="2 3">
    <name type="scientific">Streptomyces liliifuscus</name>
    <dbReference type="NCBI Taxonomy" id="2797636"/>
    <lineage>
        <taxon>Bacteria</taxon>
        <taxon>Bacillati</taxon>
        <taxon>Actinomycetota</taxon>
        <taxon>Actinomycetes</taxon>
        <taxon>Kitasatosporales</taxon>
        <taxon>Streptomycetaceae</taxon>
        <taxon>Streptomyces</taxon>
    </lineage>
</organism>
<sequence length="214" mass="22988">MDETSNSSKGSGTSRPSGTPDAPGTLGGVEIRTFTDVADLDAWMSANPGLRAGVWLKIAKKGSGLPSVTITEALDVALCHGWIDGQRRGLDDSYYLQKYTPRRSGSLWSMVNVRKVEALTAAGRMRPPGLAEVAAAKADGRWEAAYESQRNTTVPDDLAAALDRSPRAKAFFEGLGRTDQYLVVLGLLKARTPEVRAARLEKAITGLESGRRAR</sequence>
<accession>A0A7T7I406</accession>
<reference evidence="2 3" key="1">
    <citation type="submission" date="2020-12" db="EMBL/GenBank/DDBJ databases">
        <title>A novel species.</title>
        <authorList>
            <person name="Li K."/>
        </authorList>
    </citation>
    <scope>NUCLEOTIDE SEQUENCE [LARGE SCALE GENOMIC DNA]</scope>
    <source>
        <strain evidence="2 3">ZYC-3</strain>
    </source>
</reference>
<dbReference type="Proteomes" id="UP000595636">
    <property type="component" value="Chromosome"/>
</dbReference>
<proteinExistence type="predicted"/>
<feature type="compositionally biased region" description="Polar residues" evidence="1">
    <location>
        <begin position="1"/>
        <end position="17"/>
    </location>
</feature>
<gene>
    <name evidence="2" type="ORF">JEQ17_14765</name>
</gene>